<dbReference type="EMBL" id="FSRG01000003">
    <property type="protein sequence ID" value="SIN68493.1"/>
    <property type="molecule type" value="Genomic_DNA"/>
</dbReference>
<dbReference type="Proteomes" id="UP000184694">
    <property type="component" value="Unassembled WGS sequence"/>
</dbReference>
<evidence type="ECO:0008006" key="3">
    <source>
        <dbReference type="Google" id="ProtNLM"/>
    </source>
</evidence>
<keyword evidence="2" id="KW-1185">Reference proteome</keyword>
<accession>A0A1N6DCR3</accession>
<dbReference type="STRING" id="1121457.SAMN02745161_0009"/>
<organism evidence="1 2">
    <name type="scientific">Halodesulfovibrio marinisediminis DSM 17456</name>
    <dbReference type="NCBI Taxonomy" id="1121457"/>
    <lineage>
        <taxon>Bacteria</taxon>
        <taxon>Pseudomonadati</taxon>
        <taxon>Thermodesulfobacteriota</taxon>
        <taxon>Desulfovibrionia</taxon>
        <taxon>Desulfovibrionales</taxon>
        <taxon>Desulfovibrionaceae</taxon>
        <taxon>Halodesulfovibrio</taxon>
    </lineage>
</organism>
<evidence type="ECO:0000313" key="1">
    <source>
        <dbReference type="EMBL" id="SIN68493.1"/>
    </source>
</evidence>
<evidence type="ECO:0000313" key="2">
    <source>
        <dbReference type="Proteomes" id="UP000184694"/>
    </source>
</evidence>
<gene>
    <name evidence="1" type="ORF">SAMN02745161_0009</name>
</gene>
<protein>
    <recommendedName>
        <fullName evidence="3">Transposase</fullName>
    </recommendedName>
</protein>
<proteinExistence type="predicted"/>
<reference evidence="2" key="1">
    <citation type="submission" date="2016-11" db="EMBL/GenBank/DDBJ databases">
        <authorList>
            <person name="Varghese N."/>
            <person name="Submissions S."/>
        </authorList>
    </citation>
    <scope>NUCLEOTIDE SEQUENCE [LARGE SCALE GENOMIC DNA]</scope>
    <source>
        <strain evidence="2">DSM 17456</strain>
    </source>
</reference>
<sequence length="53" mass="6330">MIHLQIVYLSRVRHYSSVKGLSASRSNEYLREFLRRTISRRKAIYVEGELSLF</sequence>
<dbReference type="AlphaFoldDB" id="A0A1N6DCR3"/>
<name>A0A1N6DCR3_9BACT</name>